<feature type="compositionally biased region" description="Basic and acidic residues" evidence="1">
    <location>
        <begin position="96"/>
        <end position="108"/>
    </location>
</feature>
<dbReference type="eggNOG" id="KOG0120">
    <property type="taxonomic scope" value="Eukaryota"/>
</dbReference>
<accession>H2ASP8</accession>
<name>H2ASP8_KAZAF</name>
<proteinExistence type="predicted"/>
<evidence type="ECO:0000256" key="1">
    <source>
        <dbReference type="SAM" id="MobiDB-lite"/>
    </source>
</evidence>
<evidence type="ECO:0000313" key="3">
    <source>
        <dbReference type="EMBL" id="CCF57398.1"/>
    </source>
</evidence>
<dbReference type="STRING" id="1071382.H2ASP8"/>
<feature type="compositionally biased region" description="Basic and acidic residues" evidence="1">
    <location>
        <begin position="19"/>
        <end position="30"/>
    </location>
</feature>
<dbReference type="GeneID" id="13885317"/>
<evidence type="ECO:0000313" key="4">
    <source>
        <dbReference type="Proteomes" id="UP000005220"/>
    </source>
</evidence>
<feature type="compositionally biased region" description="Polar residues" evidence="1">
    <location>
        <begin position="61"/>
        <end position="74"/>
    </location>
</feature>
<dbReference type="RefSeq" id="XP_003956533.1">
    <property type="nucleotide sequence ID" value="XM_003956484.1"/>
</dbReference>
<dbReference type="GO" id="GO:0000348">
    <property type="term" value="P:mRNA branch site recognition"/>
    <property type="evidence" value="ECO:0007669"/>
    <property type="project" value="EnsemblFungi"/>
</dbReference>
<feature type="domain" description="RNA recognition motif" evidence="2">
    <location>
        <begin position="385"/>
        <end position="473"/>
    </location>
</feature>
<keyword evidence="4" id="KW-1185">Reference proteome</keyword>
<feature type="region of interest" description="Disordered" evidence="1">
    <location>
        <begin position="17"/>
        <end position="79"/>
    </location>
</feature>
<dbReference type="GO" id="GO:0045131">
    <property type="term" value="F:pre-mRNA branch point binding"/>
    <property type="evidence" value="ECO:0007669"/>
    <property type="project" value="EnsemblFungi"/>
</dbReference>
<feature type="compositionally biased region" description="Low complexity" evidence="1">
    <location>
        <begin position="130"/>
        <end position="141"/>
    </location>
</feature>
<protein>
    <recommendedName>
        <fullName evidence="2">RNA recognition motif domain-containing protein</fullName>
    </recommendedName>
</protein>
<organism evidence="3 4">
    <name type="scientific">Kazachstania africana (strain ATCC 22294 / BCRC 22015 / CBS 2517 / CECT 1963 / NBRC 1671 / NRRL Y-8276)</name>
    <name type="common">Yeast</name>
    <name type="synonym">Kluyveromyces africanus</name>
    <dbReference type="NCBI Taxonomy" id="1071382"/>
    <lineage>
        <taxon>Eukaryota</taxon>
        <taxon>Fungi</taxon>
        <taxon>Dikarya</taxon>
        <taxon>Ascomycota</taxon>
        <taxon>Saccharomycotina</taxon>
        <taxon>Saccharomycetes</taxon>
        <taxon>Saccharomycetales</taxon>
        <taxon>Saccharomycetaceae</taxon>
        <taxon>Kazachstania</taxon>
    </lineage>
</organism>
<feature type="compositionally biased region" description="Polar residues" evidence="1">
    <location>
        <begin position="31"/>
        <end position="41"/>
    </location>
</feature>
<dbReference type="GO" id="GO:0000243">
    <property type="term" value="C:commitment complex"/>
    <property type="evidence" value="ECO:0007669"/>
    <property type="project" value="EnsemblFungi"/>
</dbReference>
<dbReference type="HOGENOM" id="CLU_033573_0_0_1"/>
<dbReference type="InterPro" id="IPR035979">
    <property type="entry name" value="RBD_domain_sf"/>
</dbReference>
<dbReference type="KEGG" id="kaf:KAFR_0C04070"/>
<sequence length="487" mass="56090">MSENRTLESLRAKIIASLGKKDENSTKEHVLNQNSTYNRQPPSGPRASVPPRNDAPAFPSGPSNRYHSSSQQRDPYQDMRGQTDWAAYRHEEDMKASRYRTRNRDQREQSYSGSRYENRGDNKWQRQGTRYNNSNYGNNRGDYGRANLNYNQQNYENRRTNYRYHQTRPNGPFAGNKEVYENFSASTLNSKLIVKGITVDDVENLKSALKTFMDGQQQDFKMENFFFHEPLRTAIVDFNSAECTTMVFSCRSFFNKRASLLTTTWYRPNGYVEQIDSLNPKCGSNVIALEELNEDNVSEILKSKNITNCQIFPLNYLDKESNAVPTGCCLLVFDKLDDAILKKLSPLKWFKPNESETLKQTVSSLNFGTLKQKVKEKYVSQSKVLVLLNCVDPVDLKEMDFVKIVEEKLTTILKEDVEMTKIVQPSVNYRLNFEHVKEHAGNIYVKFITPEAALKAMERISGTQFNGRTILTAFVNENDFDTPKVLL</sequence>
<dbReference type="InterPro" id="IPR012677">
    <property type="entry name" value="Nucleotide-bd_a/b_plait_sf"/>
</dbReference>
<feature type="region of interest" description="Disordered" evidence="1">
    <location>
        <begin position="96"/>
        <end position="141"/>
    </location>
</feature>
<dbReference type="SMART" id="SM00361">
    <property type="entry name" value="RRM_1"/>
    <property type="match status" value="1"/>
</dbReference>
<dbReference type="AlphaFoldDB" id="H2ASP8"/>
<gene>
    <name evidence="3" type="primary">KAFR0C04070</name>
    <name evidence="3" type="ORF">KAFR_0C04070</name>
</gene>
<dbReference type="Gene3D" id="3.30.70.330">
    <property type="match status" value="1"/>
</dbReference>
<dbReference type="Proteomes" id="UP000005220">
    <property type="component" value="Chromosome 3"/>
</dbReference>
<dbReference type="EMBL" id="HE650823">
    <property type="protein sequence ID" value="CCF57398.1"/>
    <property type="molecule type" value="Genomic_DNA"/>
</dbReference>
<dbReference type="FunCoup" id="H2ASP8">
    <property type="interactions" value="209"/>
</dbReference>
<dbReference type="OrthoDB" id="10266058at2759"/>
<dbReference type="InParanoid" id="H2ASP8"/>
<dbReference type="InterPro" id="IPR003954">
    <property type="entry name" value="RRM_euk-type"/>
</dbReference>
<dbReference type="SUPFAM" id="SSF54928">
    <property type="entry name" value="RNA-binding domain, RBD"/>
    <property type="match status" value="1"/>
</dbReference>
<evidence type="ECO:0000259" key="2">
    <source>
        <dbReference type="SMART" id="SM00361"/>
    </source>
</evidence>
<reference evidence="3 4" key="1">
    <citation type="journal article" date="2011" name="Proc. Natl. Acad. Sci. U.S.A.">
        <title>Evolutionary erosion of yeast sex chromosomes by mating-type switching accidents.</title>
        <authorList>
            <person name="Gordon J.L."/>
            <person name="Armisen D."/>
            <person name="Proux-Wera E."/>
            <person name="Oheigeartaigh S.S."/>
            <person name="Byrne K.P."/>
            <person name="Wolfe K.H."/>
        </authorList>
    </citation>
    <scope>NUCLEOTIDE SEQUENCE [LARGE SCALE GENOMIC DNA]</scope>
    <source>
        <strain evidence="4">ATCC 22294 / BCRC 22015 / CBS 2517 / CECT 1963 / NBRC 1671 / NRRL Y-8276</strain>
    </source>
</reference>